<dbReference type="PANTHER" id="PTHR10585">
    <property type="entry name" value="ER LUMEN PROTEIN RETAINING RECEPTOR"/>
    <property type="match status" value="1"/>
</dbReference>
<evidence type="ECO:0000256" key="10">
    <source>
        <dbReference type="ARBA" id="ARBA00023170"/>
    </source>
</evidence>
<dbReference type="Pfam" id="PF00810">
    <property type="entry name" value="ER_lumen_recept"/>
    <property type="match status" value="1"/>
</dbReference>
<dbReference type="GO" id="GO:0006621">
    <property type="term" value="P:protein retention in ER lumen"/>
    <property type="evidence" value="ECO:0007669"/>
    <property type="project" value="InterPro"/>
</dbReference>
<evidence type="ECO:0000256" key="4">
    <source>
        <dbReference type="ARBA" id="ARBA00022692"/>
    </source>
</evidence>
<dbReference type="EMBL" id="CM026427">
    <property type="protein sequence ID" value="KAG0569955.1"/>
    <property type="molecule type" value="Genomic_DNA"/>
</dbReference>
<keyword evidence="3" id="KW-0813">Transport</keyword>
<evidence type="ECO:0000256" key="8">
    <source>
        <dbReference type="ARBA" id="ARBA00022989"/>
    </source>
</evidence>
<evidence type="ECO:0000313" key="13">
    <source>
        <dbReference type="Proteomes" id="UP000822688"/>
    </source>
</evidence>
<dbReference type="Proteomes" id="UP000822688">
    <property type="component" value="Chromosome 6"/>
</dbReference>
<dbReference type="GO" id="GO:0016192">
    <property type="term" value="P:vesicle-mediated transport"/>
    <property type="evidence" value="ECO:0007669"/>
    <property type="project" value="UniProtKB-KW"/>
</dbReference>
<sequence>MGLTSNRKRSRANPVEWVDKQIARGKTIFIVTASLWFVKLVFGNVNTLVIAAEVVRLMGLGCLVHKIAKEESCAGLSLKSQMITAMYLFVRLYCSSVMQQNVHVFPDFFALVVTLWVLCKSHFKLRSTYSKDLDHFPLTYLLPPCALLSVILHPRTAYPIIHRMLWAFSVYLETVQVLPQLNLMQAIRVIEPQTAHYVFALGLSRFLNCIHYVIRMVEGNKSMLKILGPGVWAGVTLASQMISIFMLGDFTFYYLKSLMNGQRLVRLPV</sequence>
<evidence type="ECO:0000256" key="11">
    <source>
        <dbReference type="SAM" id="Phobius"/>
    </source>
</evidence>
<comment type="subcellular location">
    <subcellularLocation>
        <location evidence="1">Endoplasmic reticulum membrane</location>
        <topology evidence="1">Multi-pass membrane protein</topology>
    </subcellularLocation>
</comment>
<dbReference type="GO" id="GO:0015031">
    <property type="term" value="P:protein transport"/>
    <property type="evidence" value="ECO:0007669"/>
    <property type="project" value="UniProtKB-KW"/>
</dbReference>
<dbReference type="AlphaFoldDB" id="A0A8T0HG59"/>
<keyword evidence="8 11" id="KW-1133">Transmembrane helix</keyword>
<dbReference type="GO" id="GO:0005789">
    <property type="term" value="C:endoplasmic reticulum membrane"/>
    <property type="evidence" value="ECO:0007669"/>
    <property type="project" value="UniProtKB-SubCell"/>
</dbReference>
<protein>
    <recommendedName>
        <fullName evidence="14">ER lumen protein-retaining receptor</fullName>
    </recommendedName>
</protein>
<feature type="transmembrane region" description="Helical" evidence="11">
    <location>
        <begin position="21"/>
        <end position="42"/>
    </location>
</feature>
<evidence type="ECO:0000256" key="2">
    <source>
        <dbReference type="ARBA" id="ARBA00010120"/>
    </source>
</evidence>
<accession>A0A8T0HG59</accession>
<reference evidence="12 13" key="1">
    <citation type="submission" date="2020-06" db="EMBL/GenBank/DDBJ databases">
        <title>WGS assembly of Ceratodon purpureus strain R40.</title>
        <authorList>
            <person name="Carey S.B."/>
            <person name="Jenkins J."/>
            <person name="Shu S."/>
            <person name="Lovell J.T."/>
            <person name="Sreedasyam A."/>
            <person name="Maumus F."/>
            <person name="Tiley G.P."/>
            <person name="Fernandez-Pozo N."/>
            <person name="Barry K."/>
            <person name="Chen C."/>
            <person name="Wang M."/>
            <person name="Lipzen A."/>
            <person name="Daum C."/>
            <person name="Saski C.A."/>
            <person name="Payton A.C."/>
            <person name="Mcbreen J.C."/>
            <person name="Conrad R.E."/>
            <person name="Kollar L.M."/>
            <person name="Olsson S."/>
            <person name="Huttunen S."/>
            <person name="Landis J.B."/>
            <person name="Wickett N.J."/>
            <person name="Johnson M.G."/>
            <person name="Rensing S.A."/>
            <person name="Grimwood J."/>
            <person name="Schmutz J."/>
            <person name="Mcdaniel S.F."/>
        </authorList>
    </citation>
    <scope>NUCLEOTIDE SEQUENCE [LARGE SCALE GENOMIC DNA]</scope>
    <source>
        <strain evidence="12 13">R40</strain>
    </source>
</reference>
<keyword evidence="4 11" id="KW-0812">Transmembrane</keyword>
<feature type="transmembrane region" description="Helical" evidence="11">
    <location>
        <begin position="104"/>
        <end position="123"/>
    </location>
</feature>
<dbReference type="InterPro" id="IPR000133">
    <property type="entry name" value="ER_ret_rcpt"/>
</dbReference>
<comment type="similarity">
    <text evidence="2">Belongs to the ERD2 family.</text>
</comment>
<evidence type="ECO:0000256" key="7">
    <source>
        <dbReference type="ARBA" id="ARBA00022927"/>
    </source>
</evidence>
<keyword evidence="5" id="KW-0256">Endoplasmic reticulum</keyword>
<evidence type="ECO:0000256" key="3">
    <source>
        <dbReference type="ARBA" id="ARBA00022448"/>
    </source>
</evidence>
<comment type="caution">
    <text evidence="12">The sequence shown here is derived from an EMBL/GenBank/DDBJ whole genome shotgun (WGS) entry which is preliminary data.</text>
</comment>
<feature type="transmembrane region" description="Helical" evidence="11">
    <location>
        <begin position="226"/>
        <end position="255"/>
    </location>
</feature>
<name>A0A8T0HG59_CERPU</name>
<evidence type="ECO:0000313" key="12">
    <source>
        <dbReference type="EMBL" id="KAG0569955.1"/>
    </source>
</evidence>
<dbReference type="PRINTS" id="PR00660">
    <property type="entry name" value="ERLUMENR"/>
</dbReference>
<proteinExistence type="inferred from homology"/>
<evidence type="ECO:0000256" key="1">
    <source>
        <dbReference type="ARBA" id="ARBA00004477"/>
    </source>
</evidence>
<evidence type="ECO:0000256" key="9">
    <source>
        <dbReference type="ARBA" id="ARBA00023136"/>
    </source>
</evidence>
<evidence type="ECO:0008006" key="14">
    <source>
        <dbReference type="Google" id="ProtNLM"/>
    </source>
</evidence>
<keyword evidence="7" id="KW-0653">Protein transport</keyword>
<keyword evidence="9 11" id="KW-0472">Membrane</keyword>
<organism evidence="12 13">
    <name type="scientific">Ceratodon purpureus</name>
    <name type="common">Fire moss</name>
    <name type="synonym">Dicranum purpureum</name>
    <dbReference type="NCBI Taxonomy" id="3225"/>
    <lineage>
        <taxon>Eukaryota</taxon>
        <taxon>Viridiplantae</taxon>
        <taxon>Streptophyta</taxon>
        <taxon>Embryophyta</taxon>
        <taxon>Bryophyta</taxon>
        <taxon>Bryophytina</taxon>
        <taxon>Bryopsida</taxon>
        <taxon>Dicranidae</taxon>
        <taxon>Pseudoditrichales</taxon>
        <taxon>Ditrichaceae</taxon>
        <taxon>Ceratodon</taxon>
    </lineage>
</organism>
<evidence type="ECO:0000256" key="5">
    <source>
        <dbReference type="ARBA" id="ARBA00022824"/>
    </source>
</evidence>
<keyword evidence="10" id="KW-0675">Receptor</keyword>
<keyword evidence="13" id="KW-1185">Reference proteome</keyword>
<keyword evidence="6" id="KW-0931">ER-Golgi transport</keyword>
<dbReference type="GO" id="GO:0046923">
    <property type="term" value="F:ER retention sequence binding"/>
    <property type="evidence" value="ECO:0007669"/>
    <property type="project" value="InterPro"/>
</dbReference>
<evidence type="ECO:0000256" key="6">
    <source>
        <dbReference type="ARBA" id="ARBA00022892"/>
    </source>
</evidence>
<gene>
    <name evidence="12" type="ORF">KC19_6G128200</name>
</gene>